<reference evidence="2 3" key="1">
    <citation type="journal article" date="2016" name="Mol. Biol. Evol.">
        <title>Comparative Genomics of Early-Diverging Mushroom-Forming Fungi Provides Insights into the Origins of Lignocellulose Decay Capabilities.</title>
        <authorList>
            <person name="Nagy L.G."/>
            <person name="Riley R."/>
            <person name="Tritt A."/>
            <person name="Adam C."/>
            <person name="Daum C."/>
            <person name="Floudas D."/>
            <person name="Sun H."/>
            <person name="Yadav J.S."/>
            <person name="Pangilinan J."/>
            <person name="Larsson K.H."/>
            <person name="Matsuura K."/>
            <person name="Barry K."/>
            <person name="Labutti K."/>
            <person name="Kuo R."/>
            <person name="Ohm R.A."/>
            <person name="Bhattacharya S.S."/>
            <person name="Shirouzu T."/>
            <person name="Yoshinaga Y."/>
            <person name="Martin F.M."/>
            <person name="Grigoriev I.V."/>
            <person name="Hibbett D.S."/>
        </authorList>
    </citation>
    <scope>NUCLEOTIDE SEQUENCE [LARGE SCALE GENOMIC DNA]</scope>
    <source>
        <strain evidence="2 3">HHB12029</strain>
    </source>
</reference>
<name>A0A165MAG6_EXIGL</name>
<dbReference type="Proteomes" id="UP000077266">
    <property type="component" value="Unassembled WGS sequence"/>
</dbReference>
<accession>A0A165MAG6</accession>
<dbReference type="AlphaFoldDB" id="A0A165MAG6"/>
<organism evidence="2 3">
    <name type="scientific">Exidia glandulosa HHB12029</name>
    <dbReference type="NCBI Taxonomy" id="1314781"/>
    <lineage>
        <taxon>Eukaryota</taxon>
        <taxon>Fungi</taxon>
        <taxon>Dikarya</taxon>
        <taxon>Basidiomycota</taxon>
        <taxon>Agaricomycotina</taxon>
        <taxon>Agaricomycetes</taxon>
        <taxon>Auriculariales</taxon>
        <taxon>Exidiaceae</taxon>
        <taxon>Exidia</taxon>
    </lineage>
</organism>
<proteinExistence type="predicted"/>
<feature type="region of interest" description="Disordered" evidence="1">
    <location>
        <begin position="64"/>
        <end position="102"/>
    </location>
</feature>
<dbReference type="InParanoid" id="A0A165MAG6"/>
<sequence>MIPMYPTRVSGSRGVVSSGIRLCPRLSLCLEIVQAGVCWSTNHAHKPIATRMWNLSVHVSRSQRHPLARSSLSSRRQPGEAPRTRKATHRRQNTRSAGPLANRDFLRSLHSEGTSVCLSSQGAWACVCAAPATRAPWSTVEIPAYTAWA</sequence>
<dbReference type="EMBL" id="KV425913">
    <property type="protein sequence ID" value="KZV98993.1"/>
    <property type="molecule type" value="Genomic_DNA"/>
</dbReference>
<feature type="compositionally biased region" description="Basic residues" evidence="1">
    <location>
        <begin position="84"/>
        <end position="93"/>
    </location>
</feature>
<keyword evidence="3" id="KW-1185">Reference proteome</keyword>
<protein>
    <submittedName>
        <fullName evidence="2">Uncharacterized protein</fullName>
    </submittedName>
</protein>
<evidence type="ECO:0000313" key="2">
    <source>
        <dbReference type="EMBL" id="KZV98993.1"/>
    </source>
</evidence>
<evidence type="ECO:0000313" key="3">
    <source>
        <dbReference type="Proteomes" id="UP000077266"/>
    </source>
</evidence>
<gene>
    <name evidence="2" type="ORF">EXIGLDRAFT_266349</name>
</gene>
<evidence type="ECO:0000256" key="1">
    <source>
        <dbReference type="SAM" id="MobiDB-lite"/>
    </source>
</evidence>